<dbReference type="Pfam" id="PF00535">
    <property type="entry name" value="Glycos_transf_2"/>
    <property type="match status" value="1"/>
</dbReference>
<dbReference type="PANTHER" id="PTHR43685:SF2">
    <property type="entry name" value="GLYCOSYLTRANSFERASE 2-LIKE DOMAIN-CONTAINING PROTEIN"/>
    <property type="match status" value="1"/>
</dbReference>
<evidence type="ECO:0000313" key="2">
    <source>
        <dbReference type="EMBL" id="SNY17129.1"/>
    </source>
</evidence>
<dbReference type="Proteomes" id="UP000217726">
    <property type="component" value="Unassembled WGS sequence"/>
</dbReference>
<dbReference type="AlphaFoldDB" id="A0A285G0R5"/>
<reference evidence="4" key="2">
    <citation type="submission" date="2017-09" db="EMBL/GenBank/DDBJ databases">
        <authorList>
            <person name="Varghese N."/>
            <person name="Submissions S."/>
        </authorList>
    </citation>
    <scope>NUCLEOTIDE SEQUENCE [LARGE SCALE GENOMIC DNA]</scope>
    <source>
        <strain evidence="4">WG-1MB</strain>
    </source>
</reference>
<dbReference type="InterPro" id="IPR050834">
    <property type="entry name" value="Glycosyltransf_2"/>
</dbReference>
<dbReference type="EMBL" id="SMMS01000001">
    <property type="protein sequence ID" value="TCL11924.1"/>
    <property type="molecule type" value="Genomic_DNA"/>
</dbReference>
<dbReference type="OrthoDB" id="46222at2157"/>
<dbReference type="InterPro" id="IPR001173">
    <property type="entry name" value="Glyco_trans_2-like"/>
</dbReference>
<dbReference type="GO" id="GO:0016740">
    <property type="term" value="F:transferase activity"/>
    <property type="evidence" value="ECO:0007669"/>
    <property type="project" value="UniProtKB-KW"/>
</dbReference>
<evidence type="ECO:0000313" key="5">
    <source>
        <dbReference type="Proteomes" id="UP000295404"/>
    </source>
</evidence>
<keyword evidence="2" id="KW-0808">Transferase</keyword>
<organism evidence="2 4">
    <name type="scientific">Methanohalophilus euhalobius</name>
    <dbReference type="NCBI Taxonomy" id="51203"/>
    <lineage>
        <taxon>Archaea</taxon>
        <taxon>Methanobacteriati</taxon>
        <taxon>Methanobacteriota</taxon>
        <taxon>Stenosarchaea group</taxon>
        <taxon>Methanomicrobia</taxon>
        <taxon>Methanosarcinales</taxon>
        <taxon>Methanosarcinaceae</taxon>
        <taxon>Methanohalophilus</taxon>
    </lineage>
</organism>
<dbReference type="Proteomes" id="UP000295404">
    <property type="component" value="Unassembled WGS sequence"/>
</dbReference>
<evidence type="ECO:0000313" key="3">
    <source>
        <dbReference type="EMBL" id="TCL11924.1"/>
    </source>
</evidence>
<dbReference type="EMBL" id="OBDR01000007">
    <property type="protein sequence ID" value="SNY17129.1"/>
    <property type="molecule type" value="Genomic_DNA"/>
</dbReference>
<protein>
    <submittedName>
        <fullName evidence="2">Glycosyl transferase family 2</fullName>
    </submittedName>
</protein>
<dbReference type="SUPFAM" id="SSF53448">
    <property type="entry name" value="Nucleotide-diphospho-sugar transferases"/>
    <property type="match status" value="1"/>
</dbReference>
<dbReference type="InterPro" id="IPR029044">
    <property type="entry name" value="Nucleotide-diphossugar_trans"/>
</dbReference>
<reference evidence="3 5" key="3">
    <citation type="submission" date="2019-03" db="EMBL/GenBank/DDBJ databases">
        <title>Subsurface microbial communities from deep shales in Ohio and West Virginia, USA.</title>
        <authorList>
            <person name="Wrighton K."/>
        </authorList>
    </citation>
    <scope>NUCLEOTIDE SEQUENCE [LARGE SCALE GENOMIC DNA]</scope>
    <source>
        <strain evidence="3 5">WG1_MB</strain>
    </source>
</reference>
<reference evidence="2" key="1">
    <citation type="submission" date="2017-09" db="EMBL/GenBank/DDBJ databases">
        <authorList>
            <person name="Ehlers B."/>
            <person name="Leendertz F.H."/>
        </authorList>
    </citation>
    <scope>NUCLEOTIDE SEQUENCE [LARGE SCALE GENOMIC DNA]</scope>
    <source>
        <strain evidence="2">WG-1MB</strain>
    </source>
</reference>
<dbReference type="Gene3D" id="3.90.550.10">
    <property type="entry name" value="Spore Coat Polysaccharide Biosynthesis Protein SpsA, Chain A"/>
    <property type="match status" value="1"/>
</dbReference>
<proteinExistence type="predicted"/>
<dbReference type="PANTHER" id="PTHR43685">
    <property type="entry name" value="GLYCOSYLTRANSFERASE"/>
    <property type="match status" value="1"/>
</dbReference>
<evidence type="ECO:0000259" key="1">
    <source>
        <dbReference type="Pfam" id="PF00535"/>
    </source>
</evidence>
<dbReference type="RefSeq" id="WP_096712519.1">
    <property type="nucleotide sequence ID" value="NZ_OBDR01000007.1"/>
</dbReference>
<keyword evidence="4" id="KW-1185">Reference proteome</keyword>
<accession>A0A285G0R5</accession>
<evidence type="ECO:0000313" key="4">
    <source>
        <dbReference type="Proteomes" id="UP000217726"/>
    </source>
</evidence>
<gene>
    <name evidence="3" type="ORF">C7960_1127</name>
    <name evidence="2" type="ORF">SAMN06295989_10723</name>
</gene>
<name>A0A285G0R5_9EURY</name>
<sequence>MPDSSQQNENPFISVIIPVYNDPSGLEDTLQSLVAQQYTGNFEIIVADNGSTDNTPDIAEKYCGDSVKLVVEDTVQSSYAARNKALEIAKGSIIAFIDSDMTVEKDWLQKVNHSMAEHNADYLGCRVEIYSESNSLSALHNKLSGFPMDEYIYKRHFAPTCCLIVRKEIFEHVGVFDPNLISSGDYEFGNRVFDAGYKLYYDSDIVMYHPARTSLKKLLKKSFRIGRGFYQLSARYPQLSRKMNKNAAYSLSGSDDQSWSLFTFRKDSSLWNSLPVWEKVGIYVIDILNKGMKPFGYVYEKFFS</sequence>
<feature type="domain" description="Glycosyltransferase 2-like" evidence="1">
    <location>
        <begin position="14"/>
        <end position="173"/>
    </location>
</feature>